<organism evidence="2 3">
    <name type="scientific">Paraphaeosphaeria minitans</name>
    <dbReference type="NCBI Taxonomy" id="565426"/>
    <lineage>
        <taxon>Eukaryota</taxon>
        <taxon>Fungi</taxon>
        <taxon>Dikarya</taxon>
        <taxon>Ascomycota</taxon>
        <taxon>Pezizomycotina</taxon>
        <taxon>Dothideomycetes</taxon>
        <taxon>Pleosporomycetidae</taxon>
        <taxon>Pleosporales</taxon>
        <taxon>Massarineae</taxon>
        <taxon>Didymosphaeriaceae</taxon>
        <taxon>Paraphaeosphaeria</taxon>
    </lineage>
</organism>
<protein>
    <submittedName>
        <fullName evidence="2">Uncharacterized protein</fullName>
    </submittedName>
</protein>
<sequence>MSRIIKFPIITAAQKVIHQPQPRPSFHSFLSDSSSKNQSPHPHLQSSAPTTTMSPIPYDLLPSCDPNFARTQPKQNQSFANRFFGICACEDGNNTNLAALTSRNASRAFSPAPSSVNPSCISLSSKASSSSTPIATAPPRRPRSNTATSSTSVASSVSQRSVRSCAPYSRLPSIAQTGEERSGGRRWVAVCGRVSLGT</sequence>
<comment type="caution">
    <text evidence="2">The sequence shown here is derived from an EMBL/GenBank/DDBJ whole genome shotgun (WGS) entry which is preliminary data.</text>
</comment>
<name>A0A9P6GR61_9PLEO</name>
<proteinExistence type="predicted"/>
<feature type="compositionally biased region" description="Low complexity" evidence="1">
    <location>
        <begin position="120"/>
        <end position="131"/>
    </location>
</feature>
<evidence type="ECO:0000256" key="1">
    <source>
        <dbReference type="SAM" id="MobiDB-lite"/>
    </source>
</evidence>
<feature type="region of interest" description="Disordered" evidence="1">
    <location>
        <begin position="120"/>
        <end position="158"/>
    </location>
</feature>
<keyword evidence="3" id="KW-1185">Reference proteome</keyword>
<feature type="compositionally biased region" description="Low complexity" evidence="1">
    <location>
        <begin position="144"/>
        <end position="158"/>
    </location>
</feature>
<feature type="compositionally biased region" description="Polar residues" evidence="1">
    <location>
        <begin position="36"/>
        <end position="52"/>
    </location>
</feature>
<evidence type="ECO:0000313" key="3">
    <source>
        <dbReference type="Proteomes" id="UP000756921"/>
    </source>
</evidence>
<feature type="compositionally biased region" description="Low complexity" evidence="1">
    <location>
        <begin position="25"/>
        <end position="35"/>
    </location>
</feature>
<dbReference type="EMBL" id="WJXW01000002">
    <property type="protein sequence ID" value="KAF9740316.1"/>
    <property type="molecule type" value="Genomic_DNA"/>
</dbReference>
<dbReference type="AlphaFoldDB" id="A0A9P6GR61"/>
<dbReference type="Proteomes" id="UP000756921">
    <property type="component" value="Unassembled WGS sequence"/>
</dbReference>
<evidence type="ECO:0000313" key="2">
    <source>
        <dbReference type="EMBL" id="KAF9740316.1"/>
    </source>
</evidence>
<feature type="region of interest" description="Disordered" evidence="1">
    <location>
        <begin position="16"/>
        <end position="52"/>
    </location>
</feature>
<reference evidence="2" key="1">
    <citation type="journal article" date="2020" name="Mol. Plant Microbe Interact.">
        <title>Genome Sequence of the Biocontrol Agent Coniothyrium minitans strain Conio (IMI 134523).</title>
        <authorList>
            <person name="Patel D."/>
            <person name="Shittu T.A."/>
            <person name="Baroncelli R."/>
            <person name="Muthumeenakshi S."/>
            <person name="Osborne T.H."/>
            <person name="Janganan T.K."/>
            <person name="Sreenivasaprasad S."/>
        </authorList>
    </citation>
    <scope>NUCLEOTIDE SEQUENCE</scope>
    <source>
        <strain evidence="2">Conio</strain>
    </source>
</reference>
<accession>A0A9P6GR61</accession>
<dbReference type="OrthoDB" id="10468939at2759"/>
<gene>
    <name evidence="2" type="ORF">PMIN01_02951</name>
</gene>